<dbReference type="InterPro" id="IPR001206">
    <property type="entry name" value="Diacylglycerol_kinase_cat_dom"/>
</dbReference>
<dbReference type="InterPro" id="IPR005218">
    <property type="entry name" value="Diacylglycerol/lipid_kinase"/>
</dbReference>
<evidence type="ECO:0000313" key="13">
    <source>
        <dbReference type="Proteomes" id="UP001234495"/>
    </source>
</evidence>
<comment type="similarity">
    <text evidence="2">Belongs to the diacylglycerol/lipid kinase family.</text>
</comment>
<sequence>MNSLLFFIINPVAGKGKAVRTWNKVKKELDRRKVVYRSFFTEHPGHAEVLARQVATIQNYHLKTVIGIGGEGTRHEIINGLKSFQTIKIGFIRVGNGNDLVRESQFEGHPIKALKEILQRLNKRARYYDIGEFQIDGKTSSQYFFRSIDIGILGDIRKQIGKFSKNPLLNIPLFRRFMFMTIFFKVLYNYKPFTLEILVDGESIQLNNVWLMVISNLPNRVIQLNNSNKIKPSDGLLNVTIIQNMSRVQIASLLLLNIRNNMEQALSDTNFKEMKLTVDEPLSIYADGEDVGEGFVTISVKKSELTMIN</sequence>
<dbReference type="InterPro" id="IPR017438">
    <property type="entry name" value="ATP-NAD_kinase_N"/>
</dbReference>
<comment type="cofactor">
    <cofactor evidence="1">
        <name>Mg(2+)</name>
        <dbReference type="ChEBI" id="CHEBI:18420"/>
    </cofactor>
</comment>
<evidence type="ECO:0000313" key="12">
    <source>
        <dbReference type="EMBL" id="MDQ0231230.1"/>
    </source>
</evidence>
<comment type="caution">
    <text evidence="12">The sequence shown here is derived from an EMBL/GenBank/DDBJ whole genome shotgun (WGS) entry which is preliminary data.</text>
</comment>
<evidence type="ECO:0000256" key="7">
    <source>
        <dbReference type="ARBA" id="ARBA00022840"/>
    </source>
</evidence>
<dbReference type="SUPFAM" id="SSF111331">
    <property type="entry name" value="NAD kinase/diacylglycerol kinase-like"/>
    <property type="match status" value="1"/>
</dbReference>
<evidence type="ECO:0000256" key="2">
    <source>
        <dbReference type="ARBA" id="ARBA00005983"/>
    </source>
</evidence>
<evidence type="ECO:0000256" key="1">
    <source>
        <dbReference type="ARBA" id="ARBA00001946"/>
    </source>
</evidence>
<keyword evidence="9" id="KW-0594">Phospholipid biosynthesis</keyword>
<keyword evidence="8" id="KW-0443">Lipid metabolism</keyword>
<dbReference type="Gene3D" id="3.40.50.10330">
    <property type="entry name" value="Probable inorganic polyphosphate/atp-NAD kinase, domain 1"/>
    <property type="match status" value="1"/>
</dbReference>
<reference evidence="12 13" key="1">
    <citation type="submission" date="2023-07" db="EMBL/GenBank/DDBJ databases">
        <title>Genomic Encyclopedia of Type Strains, Phase IV (KMG-IV): sequencing the most valuable type-strain genomes for metagenomic binning, comparative biology and taxonomic classification.</title>
        <authorList>
            <person name="Goeker M."/>
        </authorList>
    </citation>
    <scope>NUCLEOTIDE SEQUENCE [LARGE SCALE GENOMIC DNA]</scope>
    <source>
        <strain evidence="12 13">DSM 29005</strain>
    </source>
</reference>
<evidence type="ECO:0000256" key="3">
    <source>
        <dbReference type="ARBA" id="ARBA00022516"/>
    </source>
</evidence>
<proteinExistence type="inferred from homology"/>
<dbReference type="InterPro" id="IPR045540">
    <property type="entry name" value="YegS/DAGK_C"/>
</dbReference>
<keyword evidence="10" id="KW-1208">Phospholipid metabolism</keyword>
<protein>
    <submittedName>
        <fullName evidence="12">YegS/Rv2252/BmrU family lipid kinase</fullName>
    </submittedName>
</protein>
<evidence type="ECO:0000259" key="11">
    <source>
        <dbReference type="PROSITE" id="PS50146"/>
    </source>
</evidence>
<dbReference type="NCBIfam" id="TIGR00147">
    <property type="entry name" value="YegS/Rv2252/BmrU family lipid kinase"/>
    <property type="match status" value="1"/>
</dbReference>
<dbReference type="PROSITE" id="PS50146">
    <property type="entry name" value="DAGK"/>
    <property type="match status" value="1"/>
</dbReference>
<dbReference type="InterPro" id="IPR016064">
    <property type="entry name" value="NAD/diacylglycerol_kinase_sf"/>
</dbReference>
<keyword evidence="3" id="KW-0444">Lipid biosynthesis</keyword>
<keyword evidence="7" id="KW-0067">ATP-binding</keyword>
<dbReference type="Gene3D" id="2.60.200.40">
    <property type="match status" value="1"/>
</dbReference>
<dbReference type="GO" id="GO:0016301">
    <property type="term" value="F:kinase activity"/>
    <property type="evidence" value="ECO:0007669"/>
    <property type="project" value="UniProtKB-KW"/>
</dbReference>
<gene>
    <name evidence="12" type="ORF">J2S19_002492</name>
</gene>
<evidence type="ECO:0000256" key="4">
    <source>
        <dbReference type="ARBA" id="ARBA00022679"/>
    </source>
</evidence>
<keyword evidence="13" id="KW-1185">Reference proteome</keyword>
<feature type="domain" description="DAGKc" evidence="11">
    <location>
        <begin position="1"/>
        <end position="137"/>
    </location>
</feature>
<dbReference type="InterPro" id="IPR050187">
    <property type="entry name" value="Lipid_Phosphate_FormReg"/>
</dbReference>
<dbReference type="RefSeq" id="WP_307341792.1">
    <property type="nucleotide sequence ID" value="NZ_JAUSUD010000010.1"/>
</dbReference>
<dbReference type="Pfam" id="PF00781">
    <property type="entry name" value="DAGK_cat"/>
    <property type="match status" value="1"/>
</dbReference>
<organism evidence="12 13">
    <name type="scientific">Metabacillus malikii</name>
    <dbReference type="NCBI Taxonomy" id="1504265"/>
    <lineage>
        <taxon>Bacteria</taxon>
        <taxon>Bacillati</taxon>
        <taxon>Bacillota</taxon>
        <taxon>Bacilli</taxon>
        <taxon>Bacillales</taxon>
        <taxon>Bacillaceae</taxon>
        <taxon>Metabacillus</taxon>
    </lineage>
</organism>
<keyword evidence="6 12" id="KW-0418">Kinase</keyword>
<evidence type="ECO:0000256" key="6">
    <source>
        <dbReference type="ARBA" id="ARBA00022777"/>
    </source>
</evidence>
<keyword evidence="5" id="KW-0547">Nucleotide-binding</keyword>
<name>A0ABT9ZJ13_9BACI</name>
<keyword evidence="4" id="KW-0808">Transferase</keyword>
<dbReference type="PANTHER" id="PTHR12358:SF54">
    <property type="entry name" value="SPHINGOSINE KINASE RELATED PROTEIN"/>
    <property type="match status" value="1"/>
</dbReference>
<dbReference type="Proteomes" id="UP001234495">
    <property type="component" value="Unassembled WGS sequence"/>
</dbReference>
<dbReference type="EMBL" id="JAUSUD010000010">
    <property type="protein sequence ID" value="MDQ0231230.1"/>
    <property type="molecule type" value="Genomic_DNA"/>
</dbReference>
<dbReference type="PANTHER" id="PTHR12358">
    <property type="entry name" value="SPHINGOSINE KINASE"/>
    <property type="match status" value="1"/>
</dbReference>
<evidence type="ECO:0000256" key="5">
    <source>
        <dbReference type="ARBA" id="ARBA00022741"/>
    </source>
</evidence>
<evidence type="ECO:0000256" key="9">
    <source>
        <dbReference type="ARBA" id="ARBA00023209"/>
    </source>
</evidence>
<evidence type="ECO:0000256" key="8">
    <source>
        <dbReference type="ARBA" id="ARBA00023098"/>
    </source>
</evidence>
<dbReference type="Pfam" id="PF19279">
    <property type="entry name" value="YegS_C"/>
    <property type="match status" value="1"/>
</dbReference>
<evidence type="ECO:0000256" key="10">
    <source>
        <dbReference type="ARBA" id="ARBA00023264"/>
    </source>
</evidence>
<accession>A0ABT9ZJ13</accession>